<name>A0A392VD15_9FABA</name>
<accession>A0A392VD15</accession>
<evidence type="ECO:0000313" key="1">
    <source>
        <dbReference type="EMBL" id="MCI85169.1"/>
    </source>
</evidence>
<keyword evidence="2" id="KW-1185">Reference proteome</keyword>
<dbReference type="AlphaFoldDB" id="A0A392VD15"/>
<sequence>SIENAPVEPTKGKAVEKVGAEVGQSKKMVPQGEAEEFLKIIPSRVASCRATKNAQA</sequence>
<organism evidence="1 2">
    <name type="scientific">Trifolium medium</name>
    <dbReference type="NCBI Taxonomy" id="97028"/>
    <lineage>
        <taxon>Eukaryota</taxon>
        <taxon>Viridiplantae</taxon>
        <taxon>Streptophyta</taxon>
        <taxon>Embryophyta</taxon>
        <taxon>Tracheophyta</taxon>
        <taxon>Spermatophyta</taxon>
        <taxon>Magnoliopsida</taxon>
        <taxon>eudicotyledons</taxon>
        <taxon>Gunneridae</taxon>
        <taxon>Pentapetalae</taxon>
        <taxon>rosids</taxon>
        <taxon>fabids</taxon>
        <taxon>Fabales</taxon>
        <taxon>Fabaceae</taxon>
        <taxon>Papilionoideae</taxon>
        <taxon>50 kb inversion clade</taxon>
        <taxon>NPAAA clade</taxon>
        <taxon>Hologalegina</taxon>
        <taxon>IRL clade</taxon>
        <taxon>Trifolieae</taxon>
        <taxon>Trifolium</taxon>
    </lineage>
</organism>
<evidence type="ECO:0000313" key="2">
    <source>
        <dbReference type="Proteomes" id="UP000265520"/>
    </source>
</evidence>
<dbReference type="Proteomes" id="UP000265520">
    <property type="component" value="Unassembled WGS sequence"/>
</dbReference>
<reference evidence="1 2" key="1">
    <citation type="journal article" date="2018" name="Front. Plant Sci.">
        <title>Red Clover (Trifolium pratense) and Zigzag Clover (T. medium) - A Picture of Genomic Similarities and Differences.</title>
        <authorList>
            <person name="Dluhosova J."/>
            <person name="Istvanek J."/>
            <person name="Nedelnik J."/>
            <person name="Repkova J."/>
        </authorList>
    </citation>
    <scope>NUCLEOTIDE SEQUENCE [LARGE SCALE GENOMIC DNA]</scope>
    <source>
        <strain evidence="2">cv. 10/8</strain>
        <tissue evidence="1">Leaf</tissue>
    </source>
</reference>
<proteinExistence type="predicted"/>
<feature type="non-terminal residue" evidence="1">
    <location>
        <position position="1"/>
    </location>
</feature>
<dbReference type="EMBL" id="LXQA011108785">
    <property type="protein sequence ID" value="MCI85169.1"/>
    <property type="molecule type" value="Genomic_DNA"/>
</dbReference>
<comment type="caution">
    <text evidence="1">The sequence shown here is derived from an EMBL/GenBank/DDBJ whole genome shotgun (WGS) entry which is preliminary data.</text>
</comment>
<protein>
    <submittedName>
        <fullName evidence="1">Uncharacterized protein</fullName>
    </submittedName>
</protein>